<feature type="domain" description="Gfo/Idh/MocA-like oxidoreductase N-terminal" evidence="6">
    <location>
        <begin position="7"/>
        <end position="135"/>
    </location>
</feature>
<dbReference type="InterPro" id="IPR036291">
    <property type="entry name" value="NAD(P)-bd_dom_sf"/>
</dbReference>
<protein>
    <recommendedName>
        <fullName evidence="3">D-xylose 1-dehydrogenase (NADP(+), D-xylono-1,5-lactone-forming)</fullName>
        <ecNumber evidence="3">1.1.1.179</ecNumber>
    </recommendedName>
    <alternativeName>
        <fullName evidence="4">D-xylose-NADP dehydrogenase</fullName>
    </alternativeName>
</protein>
<organism evidence="8 9">
    <name type="scientific">Letharia lupina</name>
    <dbReference type="NCBI Taxonomy" id="560253"/>
    <lineage>
        <taxon>Eukaryota</taxon>
        <taxon>Fungi</taxon>
        <taxon>Dikarya</taxon>
        <taxon>Ascomycota</taxon>
        <taxon>Pezizomycotina</taxon>
        <taxon>Lecanoromycetes</taxon>
        <taxon>OSLEUM clade</taxon>
        <taxon>Lecanoromycetidae</taxon>
        <taxon>Lecanorales</taxon>
        <taxon>Lecanorineae</taxon>
        <taxon>Parmeliaceae</taxon>
        <taxon>Letharia</taxon>
    </lineage>
</organism>
<evidence type="ECO:0000313" key="9">
    <source>
        <dbReference type="Proteomes" id="UP000593566"/>
    </source>
</evidence>
<evidence type="ECO:0000256" key="4">
    <source>
        <dbReference type="ARBA" id="ARBA00042988"/>
    </source>
</evidence>
<keyword evidence="2" id="KW-0560">Oxidoreductase</keyword>
<dbReference type="GeneID" id="59331996"/>
<dbReference type="EMBL" id="JACCJB010000018">
    <property type="protein sequence ID" value="KAF6219760.1"/>
    <property type="molecule type" value="Genomic_DNA"/>
</dbReference>
<feature type="domain" description="GFO/IDH/MocA-like oxidoreductase" evidence="7">
    <location>
        <begin position="148"/>
        <end position="290"/>
    </location>
</feature>
<dbReference type="PANTHER" id="PTHR22604">
    <property type="entry name" value="OXIDOREDUCTASES"/>
    <property type="match status" value="1"/>
</dbReference>
<dbReference type="Gene3D" id="3.40.50.720">
    <property type="entry name" value="NAD(P)-binding Rossmann-like Domain"/>
    <property type="match status" value="1"/>
</dbReference>
<accession>A0A8H6CAC2</accession>
<evidence type="ECO:0000256" key="5">
    <source>
        <dbReference type="ARBA" id="ARBA00049233"/>
    </source>
</evidence>
<name>A0A8H6CAC2_9LECA</name>
<evidence type="ECO:0000256" key="3">
    <source>
        <dbReference type="ARBA" id="ARBA00038984"/>
    </source>
</evidence>
<dbReference type="EC" id="1.1.1.179" evidence="3"/>
<dbReference type="GO" id="GO:0047837">
    <property type="term" value="F:D-xylose 1-dehydrogenase (NADP+) activity"/>
    <property type="evidence" value="ECO:0007669"/>
    <property type="project" value="UniProtKB-EC"/>
</dbReference>
<dbReference type="InterPro" id="IPR000683">
    <property type="entry name" value="Gfo/Idh/MocA-like_OxRdtase_N"/>
</dbReference>
<comment type="catalytic activity">
    <reaction evidence="5">
        <text>D-xylose + NADP(+) = D-xylono-1,5-lactone + NADPH + H(+)</text>
        <dbReference type="Rhea" id="RHEA:22000"/>
        <dbReference type="ChEBI" id="CHEBI:15378"/>
        <dbReference type="ChEBI" id="CHEBI:15867"/>
        <dbReference type="ChEBI" id="CHEBI:53455"/>
        <dbReference type="ChEBI" id="CHEBI:57783"/>
        <dbReference type="ChEBI" id="CHEBI:58349"/>
        <dbReference type="EC" id="1.1.1.179"/>
    </reaction>
</comment>
<evidence type="ECO:0000256" key="1">
    <source>
        <dbReference type="ARBA" id="ARBA00010928"/>
    </source>
</evidence>
<evidence type="ECO:0000256" key="2">
    <source>
        <dbReference type="ARBA" id="ARBA00023002"/>
    </source>
</evidence>
<evidence type="ECO:0000259" key="6">
    <source>
        <dbReference type="Pfam" id="PF01408"/>
    </source>
</evidence>
<dbReference type="Pfam" id="PF01408">
    <property type="entry name" value="GFO_IDH_MocA"/>
    <property type="match status" value="1"/>
</dbReference>
<reference evidence="8 9" key="1">
    <citation type="journal article" date="2020" name="Genomics">
        <title>Complete, high-quality genomes from long-read metagenomic sequencing of two wolf lichen thalli reveals enigmatic genome architecture.</title>
        <authorList>
            <person name="McKenzie S.K."/>
            <person name="Walston R.F."/>
            <person name="Allen J.L."/>
        </authorList>
    </citation>
    <scope>NUCLEOTIDE SEQUENCE [LARGE SCALE GENOMIC DNA]</scope>
    <source>
        <strain evidence="8">WasteWater1</strain>
    </source>
</reference>
<gene>
    <name evidence="8" type="ORF">HO133_003585</name>
</gene>
<dbReference type="InterPro" id="IPR055170">
    <property type="entry name" value="GFO_IDH_MocA-like_dom"/>
</dbReference>
<comment type="similarity">
    <text evidence="1">Belongs to the Gfo/Idh/MocA family.</text>
</comment>
<dbReference type="SUPFAM" id="SSF55347">
    <property type="entry name" value="Glyceraldehyde-3-phosphate dehydrogenase-like, C-terminal domain"/>
    <property type="match status" value="1"/>
</dbReference>
<comment type="caution">
    <text evidence="8">The sequence shown here is derived from an EMBL/GenBank/DDBJ whole genome shotgun (WGS) entry which is preliminary data.</text>
</comment>
<sequence length="393" mass="42993">MSSPHTIRWGILATGGIAEKFAKDLMIDPSTRSVSDIKHTVTAAASSSSSSRAKQFLESCKCPASASAYGSYQELVKDPNVDIIYVATPHSHHYQNTMLCLLAGKHVLCEKAFTVNAAQAKKLVETAKKKKLFLMEAVWTRFFPLSIQIRKMIEDGELGAVHRVIADLSFGQDVENTWGADGAKHRMVNPDLAGGAMLDLGVYPLTWCFQTLYHTVPASDRKAPSVLAAVEKYSTGADEKTSILLTFPSAPGGKHTAHGIALTNFRVATLPDGFNTAKPAIRIQGTKGEIQVDGPAFRPTHYRFIPAEDDLDPQVVKKGSNEKVREVECEIPGQGMFWEADECGRCIRDGKLESAGMGWEESVVIMETMDQVRKQGGVTYPEKIETTEYPVSL</sequence>
<dbReference type="Gene3D" id="3.30.360.10">
    <property type="entry name" value="Dihydrodipicolinate Reductase, domain 2"/>
    <property type="match status" value="1"/>
</dbReference>
<dbReference type="RefSeq" id="XP_037149195.1">
    <property type="nucleotide sequence ID" value="XM_037294507.1"/>
</dbReference>
<dbReference type="Pfam" id="PF22725">
    <property type="entry name" value="GFO_IDH_MocA_C3"/>
    <property type="match status" value="1"/>
</dbReference>
<dbReference type="InterPro" id="IPR050984">
    <property type="entry name" value="Gfo/Idh/MocA_domain"/>
</dbReference>
<dbReference type="Proteomes" id="UP000593566">
    <property type="component" value="Unassembled WGS sequence"/>
</dbReference>
<dbReference type="SUPFAM" id="SSF51735">
    <property type="entry name" value="NAD(P)-binding Rossmann-fold domains"/>
    <property type="match status" value="1"/>
</dbReference>
<evidence type="ECO:0000259" key="7">
    <source>
        <dbReference type="Pfam" id="PF22725"/>
    </source>
</evidence>
<evidence type="ECO:0000313" key="8">
    <source>
        <dbReference type="EMBL" id="KAF6219760.1"/>
    </source>
</evidence>
<dbReference type="GO" id="GO:0000166">
    <property type="term" value="F:nucleotide binding"/>
    <property type="evidence" value="ECO:0007669"/>
    <property type="project" value="InterPro"/>
</dbReference>
<dbReference type="AlphaFoldDB" id="A0A8H6CAC2"/>
<keyword evidence="9" id="KW-1185">Reference proteome</keyword>
<proteinExistence type="inferred from homology"/>
<dbReference type="PANTHER" id="PTHR22604:SF115">
    <property type="entry name" value="DIHYDRODIOL DEHYDROGENASE, PUTATIVE (AFU_ORTHOLOGUE AFUA_1G07520)-RELATED"/>
    <property type="match status" value="1"/>
</dbReference>